<dbReference type="EMBL" id="JBAMIC010000010">
    <property type="protein sequence ID" value="KAK7101432.1"/>
    <property type="molecule type" value="Genomic_DNA"/>
</dbReference>
<evidence type="ECO:0000256" key="2">
    <source>
        <dbReference type="SAM" id="SignalP"/>
    </source>
</evidence>
<name>A0AAN9GAX4_9CAEN</name>
<feature type="transmembrane region" description="Helical" evidence="1">
    <location>
        <begin position="62"/>
        <end position="86"/>
    </location>
</feature>
<comment type="caution">
    <text evidence="3">The sequence shown here is derived from an EMBL/GenBank/DDBJ whole genome shotgun (WGS) entry which is preliminary data.</text>
</comment>
<protein>
    <submittedName>
        <fullName evidence="3">Uncharacterized protein</fullName>
    </submittedName>
</protein>
<feature type="signal peptide" evidence="2">
    <location>
        <begin position="1"/>
        <end position="24"/>
    </location>
</feature>
<accession>A0AAN9GAX4</accession>
<gene>
    <name evidence="3" type="ORF">V1264_019817</name>
</gene>
<keyword evidence="1" id="KW-0472">Membrane</keyword>
<dbReference type="AlphaFoldDB" id="A0AAN9GAX4"/>
<sequence>MANGRGMLFVLGTLLCLVVETAEGSTCSSTRGSGWSAYTYSQTCAWGCCGYGDHQYCCTVNVGLVIGIVLPVIIIGVIITVVCCCIKKQHHSGRAVQPTTGTNIVAVVGTGAYGQPAYNPYPPMPPQSHQPMGGMAHQPYQPMGGMPPQNKPADAPPAYYTYSDPAYPPGGNANFPQNPPDPFVAAATCSS</sequence>
<evidence type="ECO:0000313" key="4">
    <source>
        <dbReference type="Proteomes" id="UP001374579"/>
    </source>
</evidence>
<evidence type="ECO:0000313" key="3">
    <source>
        <dbReference type="EMBL" id="KAK7101432.1"/>
    </source>
</evidence>
<reference evidence="3 4" key="1">
    <citation type="submission" date="2024-02" db="EMBL/GenBank/DDBJ databases">
        <title>Chromosome-scale genome assembly of the rough periwinkle Littorina saxatilis.</title>
        <authorList>
            <person name="De Jode A."/>
            <person name="Faria R."/>
            <person name="Formenti G."/>
            <person name="Sims Y."/>
            <person name="Smith T.P."/>
            <person name="Tracey A."/>
            <person name="Wood J.M.D."/>
            <person name="Zagrodzka Z.B."/>
            <person name="Johannesson K."/>
            <person name="Butlin R.K."/>
            <person name="Leder E.H."/>
        </authorList>
    </citation>
    <scope>NUCLEOTIDE SEQUENCE [LARGE SCALE GENOMIC DNA]</scope>
    <source>
        <strain evidence="3">Snail1</strain>
        <tissue evidence="3">Muscle</tissue>
    </source>
</reference>
<organism evidence="3 4">
    <name type="scientific">Littorina saxatilis</name>
    <dbReference type="NCBI Taxonomy" id="31220"/>
    <lineage>
        <taxon>Eukaryota</taxon>
        <taxon>Metazoa</taxon>
        <taxon>Spiralia</taxon>
        <taxon>Lophotrochozoa</taxon>
        <taxon>Mollusca</taxon>
        <taxon>Gastropoda</taxon>
        <taxon>Caenogastropoda</taxon>
        <taxon>Littorinimorpha</taxon>
        <taxon>Littorinoidea</taxon>
        <taxon>Littorinidae</taxon>
        <taxon>Littorina</taxon>
    </lineage>
</organism>
<dbReference type="Proteomes" id="UP001374579">
    <property type="component" value="Unassembled WGS sequence"/>
</dbReference>
<feature type="chain" id="PRO_5042966048" evidence="2">
    <location>
        <begin position="25"/>
        <end position="191"/>
    </location>
</feature>
<evidence type="ECO:0000256" key="1">
    <source>
        <dbReference type="SAM" id="Phobius"/>
    </source>
</evidence>
<keyword evidence="1" id="KW-1133">Transmembrane helix</keyword>
<keyword evidence="2" id="KW-0732">Signal</keyword>
<keyword evidence="1" id="KW-0812">Transmembrane</keyword>
<keyword evidence="4" id="KW-1185">Reference proteome</keyword>
<proteinExistence type="predicted"/>